<evidence type="ECO:0000256" key="3">
    <source>
        <dbReference type="ARBA" id="ARBA00023163"/>
    </source>
</evidence>
<keyword evidence="8" id="KW-1185">Reference proteome</keyword>
<name>A0A1W0X2L2_HYPEX</name>
<dbReference type="AlphaFoldDB" id="A0A1W0X2L2"/>
<feature type="region of interest" description="Disordered" evidence="5">
    <location>
        <begin position="1"/>
        <end position="28"/>
    </location>
</feature>
<dbReference type="InterPro" id="IPR035965">
    <property type="entry name" value="PAS-like_dom_sf"/>
</dbReference>
<dbReference type="OrthoDB" id="9978016at2759"/>
<dbReference type="PROSITE" id="PS50888">
    <property type="entry name" value="BHLH"/>
    <property type="match status" value="1"/>
</dbReference>
<comment type="caution">
    <text evidence="7">The sequence shown here is derived from an EMBL/GenBank/DDBJ whole genome shotgun (WGS) entry which is preliminary data.</text>
</comment>
<dbReference type="GO" id="GO:0046983">
    <property type="term" value="F:protein dimerization activity"/>
    <property type="evidence" value="ECO:0007669"/>
    <property type="project" value="InterPro"/>
</dbReference>
<sequence length="622" mass="68445">MSVGDGLSTPGNQRDRSTRKQSKHRRDSITAEINELREYLPFPAATRSRLSQLQSMACAAVYLRKNAHLSEVFLGSNSTPSDFIWHGSAPEDFEHAMPGTLLVCTTSGHLLYIGRNASQTFGYNNIEDVLTQGDNVLDIVDKRDTAAVKSMLALGPASSSSLDSSSPPLLIRIQPHRTAKKSLQSQLSQKVVYMTGHFRTLPRLMVQRTTTDETVAPNPPPTIFLALCKPVLTSEDQGFPICSAGGPGRFFKTLHDLNMRITSTTLPLFLDLRSADGEVGASWYRLIHGDDLQAARSIHALVCKSDGPVNGLTLLRMRTPRGWMWCHASLRLLRNPKPMEPQPNPNDHCFMASIPDTLQPSPVNPCFEQQILVTYQILTADEIPIYRKASWLYQQPVPIVKPRAFNSGPITFRGSKDPDVIVEAEGYPVVAGRNIKKSQHARALPVTTPHPTLQERKKQCARPDVIPRKHHALDEELKVCRTSASGWHKGKNPARTSSAKTETVNRMFSEGSGICLAGKSISTASAPFYMNGESSRGEHEEQLVPDYFHKAVTIPSCGGGSLRGSEMVGSGSLRWPEVTGSGPLSYNISRPVTSFPKSAYEDDFYRHFLHSLAASSVAQSQP</sequence>
<proteinExistence type="predicted"/>
<keyword evidence="1" id="KW-0805">Transcription regulation</keyword>
<dbReference type="InterPro" id="IPR011598">
    <property type="entry name" value="bHLH_dom"/>
</dbReference>
<keyword evidence="4" id="KW-0539">Nucleus</keyword>
<evidence type="ECO:0000313" key="7">
    <source>
        <dbReference type="EMBL" id="OQV21733.1"/>
    </source>
</evidence>
<dbReference type="CDD" id="cd19697">
    <property type="entry name" value="bHLH-PAS_NPAS4_PASD10"/>
    <property type="match status" value="1"/>
</dbReference>
<dbReference type="Pfam" id="PF14598">
    <property type="entry name" value="PAS_11"/>
    <property type="match status" value="1"/>
</dbReference>
<dbReference type="PANTHER" id="PTHR23043">
    <property type="entry name" value="HYPOXIA-INDUCIBLE FACTOR 1 ALPHA"/>
    <property type="match status" value="1"/>
</dbReference>
<dbReference type="Gene3D" id="3.30.450.20">
    <property type="entry name" value="PAS domain"/>
    <property type="match status" value="2"/>
</dbReference>
<dbReference type="GO" id="GO:0000977">
    <property type="term" value="F:RNA polymerase II transcription regulatory region sequence-specific DNA binding"/>
    <property type="evidence" value="ECO:0007669"/>
    <property type="project" value="TreeGrafter"/>
</dbReference>
<evidence type="ECO:0000313" key="8">
    <source>
        <dbReference type="Proteomes" id="UP000192578"/>
    </source>
</evidence>
<reference evidence="8" key="1">
    <citation type="submission" date="2017-01" db="EMBL/GenBank/DDBJ databases">
        <title>Comparative genomics of anhydrobiosis in the tardigrade Hypsibius dujardini.</title>
        <authorList>
            <person name="Yoshida Y."/>
            <person name="Koutsovoulos G."/>
            <person name="Laetsch D."/>
            <person name="Stevens L."/>
            <person name="Kumar S."/>
            <person name="Horikawa D."/>
            <person name="Ishino K."/>
            <person name="Komine S."/>
            <person name="Tomita M."/>
            <person name="Blaxter M."/>
            <person name="Arakawa K."/>
        </authorList>
    </citation>
    <scope>NUCLEOTIDE SEQUENCE [LARGE SCALE GENOMIC DNA]</scope>
    <source>
        <strain evidence="8">Z151</strain>
    </source>
</reference>
<organism evidence="7 8">
    <name type="scientific">Hypsibius exemplaris</name>
    <name type="common">Freshwater tardigrade</name>
    <dbReference type="NCBI Taxonomy" id="2072580"/>
    <lineage>
        <taxon>Eukaryota</taxon>
        <taxon>Metazoa</taxon>
        <taxon>Ecdysozoa</taxon>
        <taxon>Tardigrada</taxon>
        <taxon>Eutardigrada</taxon>
        <taxon>Parachela</taxon>
        <taxon>Hypsibioidea</taxon>
        <taxon>Hypsibiidae</taxon>
        <taxon>Hypsibius</taxon>
    </lineage>
</organism>
<protein>
    <submittedName>
        <fullName evidence="7">Neuronal PAS domain-containing protein 4</fullName>
    </submittedName>
</protein>
<keyword evidence="2" id="KW-0238">DNA-binding</keyword>
<gene>
    <name evidence="7" type="ORF">BV898_04311</name>
</gene>
<dbReference type="InterPro" id="IPR056192">
    <property type="entry name" value="bHLH_NPAS4"/>
</dbReference>
<evidence type="ECO:0000256" key="4">
    <source>
        <dbReference type="ARBA" id="ARBA00023242"/>
    </source>
</evidence>
<keyword evidence="3" id="KW-0804">Transcription</keyword>
<dbReference type="Pfam" id="PF23183">
    <property type="entry name" value="bHLH_NPAS4"/>
    <property type="match status" value="1"/>
</dbReference>
<dbReference type="PANTHER" id="PTHR23043:SF39">
    <property type="entry name" value="DYSFUSION, ISOFORM D"/>
    <property type="match status" value="1"/>
</dbReference>
<evidence type="ECO:0000256" key="5">
    <source>
        <dbReference type="SAM" id="MobiDB-lite"/>
    </source>
</evidence>
<feature type="domain" description="BHLH" evidence="6">
    <location>
        <begin position="13"/>
        <end position="66"/>
    </location>
</feature>
<dbReference type="SUPFAM" id="SSF55785">
    <property type="entry name" value="PYP-like sensor domain (PAS domain)"/>
    <property type="match status" value="1"/>
</dbReference>
<dbReference type="Proteomes" id="UP000192578">
    <property type="component" value="Unassembled WGS sequence"/>
</dbReference>
<dbReference type="GO" id="GO:0000981">
    <property type="term" value="F:DNA-binding transcription factor activity, RNA polymerase II-specific"/>
    <property type="evidence" value="ECO:0007669"/>
    <property type="project" value="TreeGrafter"/>
</dbReference>
<evidence type="ECO:0000256" key="2">
    <source>
        <dbReference type="ARBA" id="ARBA00023125"/>
    </source>
</evidence>
<evidence type="ECO:0000259" key="6">
    <source>
        <dbReference type="PROSITE" id="PS50888"/>
    </source>
</evidence>
<dbReference type="GO" id="GO:0010557">
    <property type="term" value="P:positive regulation of macromolecule biosynthetic process"/>
    <property type="evidence" value="ECO:0007669"/>
    <property type="project" value="UniProtKB-ARBA"/>
</dbReference>
<dbReference type="EMBL" id="MTYJ01000021">
    <property type="protein sequence ID" value="OQV21733.1"/>
    <property type="molecule type" value="Genomic_DNA"/>
</dbReference>
<evidence type="ECO:0000256" key="1">
    <source>
        <dbReference type="ARBA" id="ARBA00023015"/>
    </source>
</evidence>
<accession>A0A1W0X2L2</accession>